<organism evidence="1 2">
    <name type="scientific">Eretmocerus hayati</name>
    <dbReference type="NCBI Taxonomy" id="131215"/>
    <lineage>
        <taxon>Eukaryota</taxon>
        <taxon>Metazoa</taxon>
        <taxon>Ecdysozoa</taxon>
        <taxon>Arthropoda</taxon>
        <taxon>Hexapoda</taxon>
        <taxon>Insecta</taxon>
        <taxon>Pterygota</taxon>
        <taxon>Neoptera</taxon>
        <taxon>Endopterygota</taxon>
        <taxon>Hymenoptera</taxon>
        <taxon>Apocrita</taxon>
        <taxon>Proctotrupomorpha</taxon>
        <taxon>Chalcidoidea</taxon>
        <taxon>Aphelinidae</taxon>
        <taxon>Aphelininae</taxon>
        <taxon>Eretmocerus</taxon>
    </lineage>
</organism>
<evidence type="ECO:0000313" key="1">
    <source>
        <dbReference type="EMBL" id="KAJ8671278.1"/>
    </source>
</evidence>
<sequence>MGSLLLAYHPLISADMRHTAIKLRTRSDFSGEYRFGIYMGRRFKPKWGPNSALMSFSDPRSSLDPKVPFNDTRRGESDMPYYILSQLQVGSLLSSGIEYPKSLMGGGGILFPLFSSEGHERPGIDCFAQNSVRPMVNSLIESGGVISLYARMFLKIL</sequence>
<proteinExistence type="predicted"/>
<dbReference type="Proteomes" id="UP001239111">
    <property type="component" value="Chromosome 3"/>
</dbReference>
<keyword evidence="2" id="KW-1185">Reference proteome</keyword>
<name>A0ACC2NK61_9HYME</name>
<dbReference type="EMBL" id="CM056743">
    <property type="protein sequence ID" value="KAJ8671278.1"/>
    <property type="molecule type" value="Genomic_DNA"/>
</dbReference>
<evidence type="ECO:0000313" key="2">
    <source>
        <dbReference type="Proteomes" id="UP001239111"/>
    </source>
</evidence>
<gene>
    <name evidence="1" type="ORF">QAD02_002537</name>
</gene>
<comment type="caution">
    <text evidence="1">The sequence shown here is derived from an EMBL/GenBank/DDBJ whole genome shotgun (WGS) entry which is preliminary data.</text>
</comment>
<reference evidence="1" key="1">
    <citation type="submission" date="2023-04" db="EMBL/GenBank/DDBJ databases">
        <title>A chromosome-level genome assembly of the parasitoid wasp Eretmocerus hayati.</title>
        <authorList>
            <person name="Zhong Y."/>
            <person name="Liu S."/>
            <person name="Liu Y."/>
        </authorList>
    </citation>
    <scope>NUCLEOTIDE SEQUENCE</scope>
    <source>
        <strain evidence="1">ZJU_SS_LIU_2023</strain>
    </source>
</reference>
<protein>
    <submittedName>
        <fullName evidence="1">Uncharacterized protein</fullName>
    </submittedName>
</protein>
<accession>A0ACC2NK61</accession>